<reference evidence="2" key="1">
    <citation type="submission" date="2016-10" db="EMBL/GenBank/DDBJ databases">
        <title>Sequence of Gallionella enrichment culture.</title>
        <authorList>
            <person name="Poehlein A."/>
            <person name="Muehling M."/>
            <person name="Daniel R."/>
        </authorList>
    </citation>
    <scope>NUCLEOTIDE SEQUENCE</scope>
</reference>
<name>A0A1J5QTI6_9ZZZZ</name>
<gene>
    <name evidence="2" type="ORF">GALL_311960</name>
</gene>
<feature type="transmembrane region" description="Helical" evidence="1">
    <location>
        <begin position="14"/>
        <end position="35"/>
    </location>
</feature>
<evidence type="ECO:0000313" key="2">
    <source>
        <dbReference type="EMBL" id="OIQ86937.1"/>
    </source>
</evidence>
<protein>
    <submittedName>
        <fullName evidence="2">Uncharacterized protein</fullName>
    </submittedName>
</protein>
<evidence type="ECO:0000256" key="1">
    <source>
        <dbReference type="SAM" id="Phobius"/>
    </source>
</evidence>
<proteinExistence type="predicted"/>
<accession>A0A1J5QTI6</accession>
<comment type="caution">
    <text evidence="2">The sequence shown here is derived from an EMBL/GenBank/DDBJ whole genome shotgun (WGS) entry which is preliminary data.</text>
</comment>
<dbReference type="EMBL" id="MLJW01000450">
    <property type="protein sequence ID" value="OIQ86937.1"/>
    <property type="molecule type" value="Genomic_DNA"/>
</dbReference>
<dbReference type="AlphaFoldDB" id="A0A1J5QTI6"/>
<organism evidence="2">
    <name type="scientific">mine drainage metagenome</name>
    <dbReference type="NCBI Taxonomy" id="410659"/>
    <lineage>
        <taxon>unclassified sequences</taxon>
        <taxon>metagenomes</taxon>
        <taxon>ecological metagenomes</taxon>
    </lineage>
</organism>
<keyword evidence="1" id="KW-0472">Membrane</keyword>
<sequence length="44" mass="4787">MNASMQAALKAADIYMAIGSVFIVLGTALGIWMLVQHRRQKHGS</sequence>
<keyword evidence="1" id="KW-1133">Transmembrane helix</keyword>
<keyword evidence="1" id="KW-0812">Transmembrane</keyword>